<gene>
    <name evidence="1" type="ORF">FHX59_001408</name>
</gene>
<sequence length="63" mass="7124">MAILRDFGTLGQNVLGAQNRRKPILPYSIFMLFFGAECDPGVRDVRAIYNSNALARNRRALRV</sequence>
<comment type="caution">
    <text evidence="1">The sequence shown here is derived from an EMBL/GenBank/DDBJ whole genome shotgun (WGS) entry which is preliminary data.</text>
</comment>
<dbReference type="EMBL" id="JACHVZ010000004">
    <property type="protein sequence ID" value="MBB2926995.1"/>
    <property type="molecule type" value="Genomic_DNA"/>
</dbReference>
<name>A0ABR6FHT5_9BURK</name>
<evidence type="ECO:0000313" key="2">
    <source>
        <dbReference type="Proteomes" id="UP000533533"/>
    </source>
</evidence>
<protein>
    <submittedName>
        <fullName evidence="1">Uncharacterized protein</fullName>
    </submittedName>
</protein>
<reference evidence="1 2" key="1">
    <citation type="submission" date="2020-08" db="EMBL/GenBank/DDBJ databases">
        <title>Genomic Encyclopedia of Type Strains, Phase IV (KMG-V): Genome sequencing to study the core and pangenomes of soil and plant-associated prokaryotes.</title>
        <authorList>
            <person name="Whitman W."/>
        </authorList>
    </citation>
    <scope>NUCLEOTIDE SEQUENCE [LARGE SCALE GENOMIC DNA]</scope>
    <source>
        <strain evidence="1 2">SRMrh-85</strain>
    </source>
</reference>
<dbReference type="RefSeq" id="WP_133253609.1">
    <property type="nucleotide sequence ID" value="NZ_JBHSRL010000002.1"/>
</dbReference>
<proteinExistence type="predicted"/>
<organism evidence="1 2">
    <name type="scientific">Paraburkholderia silvatlantica</name>
    <dbReference type="NCBI Taxonomy" id="321895"/>
    <lineage>
        <taxon>Bacteria</taxon>
        <taxon>Pseudomonadati</taxon>
        <taxon>Pseudomonadota</taxon>
        <taxon>Betaproteobacteria</taxon>
        <taxon>Burkholderiales</taxon>
        <taxon>Burkholderiaceae</taxon>
        <taxon>Paraburkholderia</taxon>
    </lineage>
</organism>
<accession>A0ABR6FHT5</accession>
<keyword evidence="2" id="KW-1185">Reference proteome</keyword>
<dbReference type="Proteomes" id="UP000533533">
    <property type="component" value="Unassembled WGS sequence"/>
</dbReference>
<evidence type="ECO:0000313" key="1">
    <source>
        <dbReference type="EMBL" id="MBB2926995.1"/>
    </source>
</evidence>